<feature type="coiled-coil region" evidence="1">
    <location>
        <begin position="56"/>
        <end position="83"/>
    </location>
</feature>
<comment type="caution">
    <text evidence="2">The sequence shown here is derived from an EMBL/GenBank/DDBJ whole genome shotgun (WGS) entry which is preliminary data.</text>
</comment>
<reference evidence="2 3" key="1">
    <citation type="submission" date="2015-12" db="EMBL/GenBank/DDBJ databases">
        <title>Genome sequence of Tistrella mobilis MCCC 1A02139.</title>
        <authorList>
            <person name="Lu L."/>
            <person name="Lai Q."/>
            <person name="Shao Z."/>
            <person name="Qian P."/>
        </authorList>
    </citation>
    <scope>NUCLEOTIDE SEQUENCE [LARGE SCALE GENOMIC DNA]</scope>
    <source>
        <strain evidence="2 3">MCCC 1A02139</strain>
    </source>
</reference>
<sequence>MDTSSSHDQIAKKLQDVGAMLEMQTRKLHDDGNEGGALSRDQQELHDAYRALKTRLEDGIRDLAAFDREVDRLEERVTAWMGQVETRPASRPSRS</sequence>
<organism evidence="2 3">
    <name type="scientific">Tistrella mobilis</name>
    <dbReference type="NCBI Taxonomy" id="171437"/>
    <lineage>
        <taxon>Bacteria</taxon>
        <taxon>Pseudomonadati</taxon>
        <taxon>Pseudomonadota</taxon>
        <taxon>Alphaproteobacteria</taxon>
        <taxon>Geminicoccales</taxon>
        <taxon>Geminicoccaceae</taxon>
        <taxon>Tistrella</taxon>
    </lineage>
</organism>
<proteinExistence type="predicted"/>
<dbReference type="GeneID" id="97241910"/>
<gene>
    <name evidence="2" type="ORF">AUP44_11895</name>
</gene>
<evidence type="ECO:0000256" key="1">
    <source>
        <dbReference type="SAM" id="Coils"/>
    </source>
</evidence>
<dbReference type="AlphaFoldDB" id="A0A161R0A7"/>
<name>A0A161R0A7_9PROT</name>
<protein>
    <submittedName>
        <fullName evidence="2">Uncharacterized protein</fullName>
    </submittedName>
</protein>
<keyword evidence="1" id="KW-0175">Coiled coil</keyword>
<accession>A0A161R0A7</accession>
<evidence type="ECO:0000313" key="3">
    <source>
        <dbReference type="Proteomes" id="UP000075787"/>
    </source>
</evidence>
<evidence type="ECO:0000313" key="2">
    <source>
        <dbReference type="EMBL" id="KYO50659.1"/>
    </source>
</evidence>
<dbReference type="RefSeq" id="WP_062767658.1">
    <property type="nucleotide sequence ID" value="NZ_CP121027.1"/>
</dbReference>
<dbReference type="EMBL" id="LPZR01000194">
    <property type="protein sequence ID" value="KYO50659.1"/>
    <property type="molecule type" value="Genomic_DNA"/>
</dbReference>
<dbReference type="Proteomes" id="UP000075787">
    <property type="component" value="Unassembled WGS sequence"/>
</dbReference>